<dbReference type="Proteomes" id="UP001732700">
    <property type="component" value="Chromosome 5D"/>
</dbReference>
<reference evidence="1" key="1">
    <citation type="submission" date="2021-05" db="EMBL/GenBank/DDBJ databases">
        <authorList>
            <person name="Scholz U."/>
            <person name="Mascher M."/>
            <person name="Fiebig A."/>
        </authorList>
    </citation>
    <scope>NUCLEOTIDE SEQUENCE [LARGE SCALE GENOMIC DNA]</scope>
</reference>
<evidence type="ECO:0000313" key="2">
    <source>
        <dbReference type="Proteomes" id="UP001732700"/>
    </source>
</evidence>
<accession>A0ACD5YID5</accession>
<reference evidence="1" key="2">
    <citation type="submission" date="2025-09" db="UniProtKB">
        <authorList>
            <consortium name="EnsemblPlants"/>
        </authorList>
    </citation>
    <scope>IDENTIFICATION</scope>
</reference>
<dbReference type="EnsemblPlants" id="AVESA.00010b.r2.5DG0974980.1">
    <property type="protein sequence ID" value="AVESA.00010b.r2.5DG0974980.1.CDS"/>
    <property type="gene ID" value="AVESA.00010b.r2.5DG0974980"/>
</dbReference>
<sequence>MRRSPASPVASAVAEEGEEMPLTTAEEEEDMLPTLKRKRSAVAEDEEGEEMPPAEKKAPEEEEHDKDDGEGTGGTAVPTRPHQDHGDDLGLLRLDFDSLSDISYSSYPSTAAAAADNDSDDDPEDFTEEGLKARDAVLSVSKSVVSLAASIDGDPTPTPTFSCTGTVVHHDDDSATWIMTSAALIRKHGSDTEVHDASIMKIEVLLHSKKVVNGRLLMYDLHYNIAIVSIEFKAGLPEVKLADLPGSYFLTPSPVVAIARNFESQSLQMKRGKTFRGVSDLDCNELMISTCQIKQIFVGGLLMDLEKRIVGMNFMDEETTPFLPIEVVGRCLTHFKIFREIKQPWLGIRGRALHLLELAKLEEIFHEFPKPRSGILVDMVPEASCSNCVGVEVGDILNQLDGVVLHSPGQLTAMLLDKMELAMQMQKPVVLKALIHRPRDGTTFDADLKVGERPPGECGALFKNRWTRPKPNLDFELWSMEPSEWSKFMGKK</sequence>
<protein>
    <submittedName>
        <fullName evidence="1">Uncharacterized protein</fullName>
    </submittedName>
</protein>
<proteinExistence type="predicted"/>
<evidence type="ECO:0000313" key="1">
    <source>
        <dbReference type="EnsemblPlants" id="AVESA.00010b.r2.5DG0974980.1.CDS"/>
    </source>
</evidence>
<keyword evidence="2" id="KW-1185">Reference proteome</keyword>
<name>A0ACD5YID5_AVESA</name>
<organism evidence="1 2">
    <name type="scientific">Avena sativa</name>
    <name type="common">Oat</name>
    <dbReference type="NCBI Taxonomy" id="4498"/>
    <lineage>
        <taxon>Eukaryota</taxon>
        <taxon>Viridiplantae</taxon>
        <taxon>Streptophyta</taxon>
        <taxon>Embryophyta</taxon>
        <taxon>Tracheophyta</taxon>
        <taxon>Spermatophyta</taxon>
        <taxon>Magnoliopsida</taxon>
        <taxon>Liliopsida</taxon>
        <taxon>Poales</taxon>
        <taxon>Poaceae</taxon>
        <taxon>BOP clade</taxon>
        <taxon>Pooideae</taxon>
        <taxon>Poodae</taxon>
        <taxon>Poeae</taxon>
        <taxon>Poeae Chloroplast Group 1 (Aveneae type)</taxon>
        <taxon>Aveninae</taxon>
        <taxon>Avena</taxon>
    </lineage>
</organism>